<dbReference type="Proteomes" id="UP001148786">
    <property type="component" value="Unassembled WGS sequence"/>
</dbReference>
<organism evidence="1 2">
    <name type="scientific">Agrocybe chaxingu</name>
    <dbReference type="NCBI Taxonomy" id="84603"/>
    <lineage>
        <taxon>Eukaryota</taxon>
        <taxon>Fungi</taxon>
        <taxon>Dikarya</taxon>
        <taxon>Basidiomycota</taxon>
        <taxon>Agaricomycotina</taxon>
        <taxon>Agaricomycetes</taxon>
        <taxon>Agaricomycetidae</taxon>
        <taxon>Agaricales</taxon>
        <taxon>Agaricineae</taxon>
        <taxon>Strophariaceae</taxon>
        <taxon>Agrocybe</taxon>
    </lineage>
</organism>
<evidence type="ECO:0000313" key="2">
    <source>
        <dbReference type="Proteomes" id="UP001148786"/>
    </source>
</evidence>
<evidence type="ECO:0000313" key="1">
    <source>
        <dbReference type="EMBL" id="KAJ3502252.1"/>
    </source>
</evidence>
<reference evidence="1" key="1">
    <citation type="submission" date="2022-07" db="EMBL/GenBank/DDBJ databases">
        <title>Genome Sequence of Agrocybe chaxingu.</title>
        <authorList>
            <person name="Buettner E."/>
        </authorList>
    </citation>
    <scope>NUCLEOTIDE SEQUENCE</scope>
    <source>
        <strain evidence="1">MP-N11</strain>
    </source>
</reference>
<protein>
    <submittedName>
        <fullName evidence="1">Uncharacterized protein</fullName>
    </submittedName>
</protein>
<dbReference type="EMBL" id="JANKHO010001308">
    <property type="protein sequence ID" value="KAJ3502252.1"/>
    <property type="molecule type" value="Genomic_DNA"/>
</dbReference>
<proteinExistence type="predicted"/>
<accession>A0A9W8JWM4</accession>
<name>A0A9W8JWM4_9AGAR</name>
<comment type="caution">
    <text evidence="1">The sequence shown here is derived from an EMBL/GenBank/DDBJ whole genome shotgun (WGS) entry which is preliminary data.</text>
</comment>
<dbReference type="AlphaFoldDB" id="A0A9W8JWM4"/>
<sequence length="161" mass="17917">MSVGFVHVRLKLNCSLRGQARRSIFDIFNASTLNEWRDELNTEKLRLPQSPFFLVSYSKPAATPTSRFAFPGRPTEIPTEIVQVTFNFDERTDMKPGSSFHQVARARVKVKFKFLAKAGGKSPSITHLSHAPRVTFRSSGLRLQLQASGLRSHGGCGWPGG</sequence>
<gene>
    <name evidence="1" type="ORF">NLJ89_g8972</name>
</gene>
<keyword evidence="2" id="KW-1185">Reference proteome</keyword>